<gene>
    <name evidence="1" type="ORF">DLZ32_24415</name>
</gene>
<dbReference type="EMBL" id="AACWLH010000085">
    <property type="protein sequence ID" value="EAM9114746.1"/>
    <property type="molecule type" value="Genomic_DNA"/>
</dbReference>
<accession>A0A5T2Y8J0</accession>
<comment type="caution">
    <text evidence="1">The sequence shown here is derived from an EMBL/GenBank/DDBJ whole genome shotgun (WGS) entry which is preliminary data.</text>
</comment>
<dbReference type="AlphaFoldDB" id="A0A5T2Y8J0"/>
<organism evidence="1">
    <name type="scientific">Salmonella enterica</name>
    <name type="common">Salmonella choleraesuis</name>
    <dbReference type="NCBI Taxonomy" id="28901"/>
    <lineage>
        <taxon>Bacteria</taxon>
        <taxon>Pseudomonadati</taxon>
        <taxon>Pseudomonadota</taxon>
        <taxon>Gammaproteobacteria</taxon>
        <taxon>Enterobacterales</taxon>
        <taxon>Enterobacteriaceae</taxon>
        <taxon>Salmonella</taxon>
    </lineage>
</organism>
<proteinExistence type="predicted"/>
<sequence>MTIIIFEEIKMLSRIEMYISYAIFKLLSQQRCVSLLAILDILNRKLQEGGHSESEHLAILNAIKEVEKNI</sequence>
<protein>
    <submittedName>
        <fullName evidence="1">Uncharacterized protein</fullName>
    </submittedName>
</protein>
<evidence type="ECO:0000313" key="1">
    <source>
        <dbReference type="EMBL" id="EAM9114746.1"/>
    </source>
</evidence>
<reference evidence="1" key="1">
    <citation type="submission" date="2018-06" db="EMBL/GenBank/DDBJ databases">
        <authorList>
            <consortium name="GenomeTrakr network: Whole genome sequencing for foodborne pathogen traceback"/>
        </authorList>
    </citation>
    <scope>NUCLEOTIDE SEQUENCE</scope>
    <source>
        <strain evidence="1">CFSAN081801</strain>
    </source>
</reference>
<name>A0A5T2Y8J0_SALER</name>